<evidence type="ECO:0000256" key="1">
    <source>
        <dbReference type="SAM" id="SignalP"/>
    </source>
</evidence>
<protein>
    <submittedName>
        <fullName evidence="2">Chlorophyllase</fullName>
        <ecNumber evidence="2">3.1.1.14</ecNumber>
    </submittedName>
</protein>
<organism evidence="2">
    <name type="scientific">Opuntia streptacantha</name>
    <name type="common">Prickly pear cactus</name>
    <name type="synonym">Opuntia cardona</name>
    <dbReference type="NCBI Taxonomy" id="393608"/>
    <lineage>
        <taxon>Eukaryota</taxon>
        <taxon>Viridiplantae</taxon>
        <taxon>Streptophyta</taxon>
        <taxon>Embryophyta</taxon>
        <taxon>Tracheophyta</taxon>
        <taxon>Spermatophyta</taxon>
        <taxon>Magnoliopsida</taxon>
        <taxon>eudicotyledons</taxon>
        <taxon>Gunneridae</taxon>
        <taxon>Pentapetalae</taxon>
        <taxon>Caryophyllales</taxon>
        <taxon>Cactineae</taxon>
        <taxon>Cactaceae</taxon>
        <taxon>Opuntioideae</taxon>
        <taxon>Opuntia</taxon>
    </lineage>
</organism>
<name>A0A7C8ZY53_OPUST</name>
<dbReference type="EC" id="3.1.1.14" evidence="2"/>
<accession>A0A7C8ZY53</accession>
<dbReference type="PANTHER" id="PTHR33428">
    <property type="entry name" value="CHLOROPHYLLASE-2, CHLOROPLASTIC"/>
    <property type="match status" value="1"/>
</dbReference>
<feature type="signal peptide" evidence="1">
    <location>
        <begin position="1"/>
        <end position="20"/>
    </location>
</feature>
<reference evidence="2" key="1">
    <citation type="journal article" date="2013" name="J. Plant Res.">
        <title>Effect of fungi and light on seed germination of three Opuntia species from semiarid lands of central Mexico.</title>
        <authorList>
            <person name="Delgado-Sanchez P."/>
            <person name="Jimenez-Bremont J.F."/>
            <person name="Guerrero-Gonzalez Mde L."/>
            <person name="Flores J."/>
        </authorList>
    </citation>
    <scope>NUCLEOTIDE SEQUENCE</scope>
    <source>
        <tissue evidence="2">Cladode</tissue>
    </source>
</reference>
<sequence length="347" mass="37978">MAHLWLTVLLMLLATTTLEARVVEPTLLEMATTRTGHLMQATRVFEKGPYDVTTVTVRKSRPPAPPLPLLLVSPNTTGLFPVILFVHGMLLQNSDYSDLFKHIASHGYVIVAPQVWSSVLCYPSLYQEIEMVASVANWLLTNLQKILPENVQGDLSKLAVSGHSRGGKTAFALALGIIKIELEVKISALIGVDPVAGLSKNHLTEPHILKYVPNNFNLLFPTMVIGLGLGNQSILPIAPACAPNEVNYVEFFNECRSGAKFVLTDYGHMAILNNNLGYWSSIASILCVKGDNNKDVARRTVGGLIVAYLEARFLEDPSDYVNITTNPSLAPTRLYPVKTKSQGDTAW</sequence>
<dbReference type="Gene3D" id="3.40.50.1820">
    <property type="entry name" value="alpha/beta hydrolase"/>
    <property type="match status" value="1"/>
</dbReference>
<dbReference type="AlphaFoldDB" id="A0A7C8ZY53"/>
<dbReference type="EMBL" id="GISG01175148">
    <property type="protein sequence ID" value="MBA4652595.1"/>
    <property type="molecule type" value="Transcribed_RNA"/>
</dbReference>
<keyword evidence="1" id="KW-0732">Signal</keyword>
<dbReference type="UniPathway" id="UPA00674"/>
<dbReference type="PANTHER" id="PTHR33428:SF10">
    <property type="entry name" value="CHLOROPHYLLASE-1"/>
    <property type="match status" value="1"/>
</dbReference>
<keyword evidence="2" id="KW-0378">Hydrolase</keyword>
<reference evidence="2" key="2">
    <citation type="submission" date="2020-07" db="EMBL/GenBank/DDBJ databases">
        <authorList>
            <person name="Vera ALvarez R."/>
            <person name="Arias-Moreno D.M."/>
            <person name="Jimenez-Jacinto V."/>
            <person name="Jimenez-Bremont J.F."/>
            <person name="Swaminathan K."/>
            <person name="Moose S.P."/>
            <person name="Guerrero-Gonzalez M.L."/>
            <person name="Marino-Ramirez L."/>
            <person name="Landsman D."/>
            <person name="Rodriguez-Kessler M."/>
            <person name="Delgado-Sanchez P."/>
        </authorList>
    </citation>
    <scope>NUCLEOTIDE SEQUENCE</scope>
    <source>
        <tissue evidence="2">Cladode</tissue>
    </source>
</reference>
<feature type="chain" id="PRO_5028350333" evidence="1">
    <location>
        <begin position="21"/>
        <end position="347"/>
    </location>
</feature>
<dbReference type="SUPFAM" id="SSF53474">
    <property type="entry name" value="alpha/beta-Hydrolases"/>
    <property type="match status" value="1"/>
</dbReference>
<dbReference type="GO" id="GO:0047746">
    <property type="term" value="F:chlorophyllase activity"/>
    <property type="evidence" value="ECO:0007669"/>
    <property type="project" value="UniProtKB-EC"/>
</dbReference>
<dbReference type="GO" id="GO:0015996">
    <property type="term" value="P:chlorophyll catabolic process"/>
    <property type="evidence" value="ECO:0007669"/>
    <property type="project" value="UniProtKB-UniPathway"/>
</dbReference>
<proteinExistence type="predicted"/>
<dbReference type="InterPro" id="IPR017395">
    <property type="entry name" value="Chlorophyllase-like"/>
</dbReference>
<dbReference type="Pfam" id="PF07224">
    <property type="entry name" value="Chlorophyllase"/>
    <property type="match status" value="1"/>
</dbReference>
<evidence type="ECO:0000313" key="2">
    <source>
        <dbReference type="EMBL" id="MBA4652595.1"/>
    </source>
</evidence>
<dbReference type="InterPro" id="IPR029058">
    <property type="entry name" value="AB_hydrolase_fold"/>
</dbReference>